<dbReference type="InterPro" id="IPR025893">
    <property type="entry name" value="Tocopherol_cyclase"/>
</dbReference>
<dbReference type="GO" id="GO:0009976">
    <property type="term" value="F:tocopherol cyclase activity"/>
    <property type="evidence" value="ECO:0007669"/>
    <property type="project" value="InterPro"/>
</dbReference>
<gene>
    <name evidence="1" type="ordered locus">Clole_1055</name>
</gene>
<protein>
    <recommendedName>
        <fullName evidence="3">Tocopherol cyclase</fullName>
    </recommendedName>
</protein>
<dbReference type="AlphaFoldDB" id="F2JRX3"/>
<evidence type="ECO:0000313" key="2">
    <source>
        <dbReference type="Proteomes" id="UP000008467"/>
    </source>
</evidence>
<sequence length="316" mass="36493">MGIINKEEFFYGSLKKTDYFERWHVYLVDASKQHMLSIVLGVLLQGKEKYAFIQIGSNIPHLNRIVKYPIEAFSYTSDSITIENNVLSRDFIQLDLDEGKFQLNGKIIFSQGKQLETKFWRPGLMGPIKWLPFLNSYHEVLSLTHIIMGEINFNNKEISFDEGRGALDKDWGKSFPNVWLWMQCNHFQKHDAAMMVGVARMPIFLNYYTAFAMPFYFNDKTEIYANYTGAHIAKLYRYKGYIHLIITEKSKVIDLKVFGKEDVPLIASPMGHLIRDVYECIDSKIEVKVTQGGRTVFEDIGECAHLKIGGNTSKLK</sequence>
<dbReference type="PANTHER" id="PTHR35309:SF4">
    <property type="entry name" value="TOCOPHEROL CYCLASE"/>
    <property type="match status" value="1"/>
</dbReference>
<evidence type="ECO:0008006" key="3">
    <source>
        <dbReference type="Google" id="ProtNLM"/>
    </source>
</evidence>
<keyword evidence="2" id="KW-1185">Reference proteome</keyword>
<dbReference type="KEGG" id="cle:Clole_1055"/>
<dbReference type="STRING" id="642492.Clole_1055"/>
<dbReference type="PANTHER" id="PTHR35309">
    <property type="match status" value="1"/>
</dbReference>
<dbReference type="EMBL" id="CP002582">
    <property type="protein sequence ID" value="ADZ82787.1"/>
    <property type="molecule type" value="Genomic_DNA"/>
</dbReference>
<dbReference type="HOGENOM" id="CLU_053973_0_0_9"/>
<proteinExistence type="predicted"/>
<dbReference type="Proteomes" id="UP000008467">
    <property type="component" value="Chromosome"/>
</dbReference>
<name>F2JRX3_CELLD</name>
<organism evidence="1 2">
    <name type="scientific">Cellulosilyticum lentocellum (strain ATCC 49066 / DSM 5427 / NCIMB 11756 / RHM5)</name>
    <name type="common">Clostridium lentocellum</name>
    <dbReference type="NCBI Taxonomy" id="642492"/>
    <lineage>
        <taxon>Bacteria</taxon>
        <taxon>Bacillati</taxon>
        <taxon>Bacillota</taxon>
        <taxon>Clostridia</taxon>
        <taxon>Lachnospirales</taxon>
        <taxon>Cellulosilyticaceae</taxon>
        <taxon>Cellulosilyticum</taxon>
    </lineage>
</organism>
<dbReference type="Pfam" id="PF14249">
    <property type="entry name" value="Tocopherol_cycl"/>
    <property type="match status" value="1"/>
</dbReference>
<evidence type="ECO:0000313" key="1">
    <source>
        <dbReference type="EMBL" id="ADZ82787.1"/>
    </source>
</evidence>
<reference evidence="1 2" key="1">
    <citation type="journal article" date="2011" name="J. Bacteriol.">
        <title>Complete genome sequence of the cellulose-degrading bacterium Cellulosilyticum lentocellum.</title>
        <authorList>
            <consortium name="US DOE Joint Genome Institute"/>
            <person name="Miller D.A."/>
            <person name="Suen G."/>
            <person name="Bruce D."/>
            <person name="Copeland A."/>
            <person name="Cheng J.F."/>
            <person name="Detter C."/>
            <person name="Goodwin L.A."/>
            <person name="Han C.S."/>
            <person name="Hauser L.J."/>
            <person name="Land M.L."/>
            <person name="Lapidus A."/>
            <person name="Lucas S."/>
            <person name="Meincke L."/>
            <person name="Pitluck S."/>
            <person name="Tapia R."/>
            <person name="Teshima H."/>
            <person name="Woyke T."/>
            <person name="Fox B.G."/>
            <person name="Angert E.R."/>
            <person name="Currie C.R."/>
        </authorList>
    </citation>
    <scope>NUCLEOTIDE SEQUENCE [LARGE SCALE GENOMIC DNA]</scope>
    <source>
        <strain evidence="2">ATCC 49066 / DSM 5427 / NCIMB 11756 / RHM5</strain>
    </source>
</reference>
<dbReference type="eggNOG" id="ENOG502Z7HP">
    <property type="taxonomic scope" value="Bacteria"/>
</dbReference>
<dbReference type="RefSeq" id="WP_013656086.1">
    <property type="nucleotide sequence ID" value="NC_015275.1"/>
</dbReference>
<accession>F2JRX3</accession>